<evidence type="ECO:0000313" key="7">
    <source>
        <dbReference type="EMBL" id="SNR82768.1"/>
    </source>
</evidence>
<organism evidence="7 8">
    <name type="scientific">Lutibacter flavus</name>
    <dbReference type="NCBI Taxonomy" id="691689"/>
    <lineage>
        <taxon>Bacteria</taxon>
        <taxon>Pseudomonadati</taxon>
        <taxon>Bacteroidota</taxon>
        <taxon>Flavobacteriia</taxon>
        <taxon>Flavobacteriales</taxon>
        <taxon>Flavobacteriaceae</taxon>
        <taxon>Lutibacter</taxon>
    </lineage>
</organism>
<proteinExistence type="predicted"/>
<dbReference type="GO" id="GO:0005886">
    <property type="term" value="C:plasma membrane"/>
    <property type="evidence" value="ECO:0007669"/>
    <property type="project" value="UniProtKB-SubCell"/>
</dbReference>
<feature type="transmembrane region" description="Helical" evidence="6">
    <location>
        <begin position="71"/>
        <end position="91"/>
    </location>
</feature>
<keyword evidence="3 6" id="KW-0812">Transmembrane</keyword>
<sequence length="92" mass="10615">MKKKHTPYPSQEGILSFLKVWIVLIVLTICTALIANSTLLYSSTVLLILILSVVKFLGVSFYFMELRKAHIFWKISVFMYALLFIVLVYVII</sequence>
<gene>
    <name evidence="7" type="ORF">SAMN04488111_3313</name>
</gene>
<keyword evidence="4 6" id="KW-1133">Transmembrane helix</keyword>
<dbReference type="Proteomes" id="UP000198412">
    <property type="component" value="Unassembled WGS sequence"/>
</dbReference>
<feature type="transmembrane region" description="Helical" evidence="6">
    <location>
        <begin position="12"/>
        <end position="34"/>
    </location>
</feature>
<protein>
    <submittedName>
        <fullName evidence="7">Cytochrome C oxidase subunit IV</fullName>
    </submittedName>
</protein>
<evidence type="ECO:0000256" key="3">
    <source>
        <dbReference type="ARBA" id="ARBA00022692"/>
    </source>
</evidence>
<dbReference type="RefSeq" id="WP_089379572.1">
    <property type="nucleotide sequence ID" value="NZ_FZNX01000007.1"/>
</dbReference>
<comment type="subcellular location">
    <subcellularLocation>
        <location evidence="1">Cell membrane</location>
        <topology evidence="1">Multi-pass membrane protein</topology>
    </subcellularLocation>
</comment>
<keyword evidence="5 6" id="KW-0472">Membrane</keyword>
<dbReference type="AlphaFoldDB" id="A0A238ZIE2"/>
<evidence type="ECO:0000256" key="4">
    <source>
        <dbReference type="ARBA" id="ARBA00022989"/>
    </source>
</evidence>
<evidence type="ECO:0000256" key="2">
    <source>
        <dbReference type="ARBA" id="ARBA00022475"/>
    </source>
</evidence>
<evidence type="ECO:0000256" key="1">
    <source>
        <dbReference type="ARBA" id="ARBA00004651"/>
    </source>
</evidence>
<dbReference type="InterPro" id="IPR005171">
    <property type="entry name" value="Cyt_c_oxidase_su4_prok"/>
</dbReference>
<evidence type="ECO:0000313" key="8">
    <source>
        <dbReference type="Proteomes" id="UP000198412"/>
    </source>
</evidence>
<dbReference type="Pfam" id="PF03626">
    <property type="entry name" value="COX4_pro"/>
    <property type="match status" value="1"/>
</dbReference>
<reference evidence="8" key="1">
    <citation type="submission" date="2017-06" db="EMBL/GenBank/DDBJ databases">
        <authorList>
            <person name="Varghese N."/>
            <person name="Submissions S."/>
        </authorList>
    </citation>
    <scope>NUCLEOTIDE SEQUENCE [LARGE SCALE GENOMIC DNA]</scope>
    <source>
        <strain evidence="8">DSM 27993</strain>
    </source>
</reference>
<keyword evidence="2" id="KW-1003">Cell membrane</keyword>
<accession>A0A238ZIE2</accession>
<dbReference type="EMBL" id="FZNX01000007">
    <property type="protein sequence ID" value="SNR82768.1"/>
    <property type="molecule type" value="Genomic_DNA"/>
</dbReference>
<feature type="transmembrane region" description="Helical" evidence="6">
    <location>
        <begin position="40"/>
        <end position="64"/>
    </location>
</feature>
<keyword evidence="8" id="KW-1185">Reference proteome</keyword>
<evidence type="ECO:0000256" key="5">
    <source>
        <dbReference type="ARBA" id="ARBA00023136"/>
    </source>
</evidence>
<evidence type="ECO:0000256" key="6">
    <source>
        <dbReference type="SAM" id="Phobius"/>
    </source>
</evidence>
<dbReference type="OrthoDB" id="681046at2"/>
<name>A0A238ZIE2_9FLAO</name>